<dbReference type="Pfam" id="PF00675">
    <property type="entry name" value="Peptidase_M16"/>
    <property type="match status" value="1"/>
</dbReference>
<proteinExistence type="inferred from homology"/>
<dbReference type="AlphaFoldDB" id="A0A7K0KEN2"/>
<gene>
    <name evidence="7" type="ORF">FYJ73_06500</name>
</gene>
<dbReference type="Gene3D" id="3.30.830.10">
    <property type="entry name" value="Metalloenzyme, LuxS/M16 peptidase-like"/>
    <property type="match status" value="2"/>
</dbReference>
<evidence type="ECO:0000256" key="1">
    <source>
        <dbReference type="ARBA" id="ARBA00001947"/>
    </source>
</evidence>
<dbReference type="InterPro" id="IPR011249">
    <property type="entry name" value="Metalloenz_LuxS/M16"/>
</dbReference>
<evidence type="ECO:0000259" key="5">
    <source>
        <dbReference type="Pfam" id="PF00675"/>
    </source>
</evidence>
<dbReference type="PANTHER" id="PTHR11851">
    <property type="entry name" value="METALLOPROTEASE"/>
    <property type="match status" value="1"/>
</dbReference>
<sequence length="458" mass="51976">MKYNTFTLSNGLRIIHLPSTAPVVYCGYQINAGSRNEAPGEEGLAHFCEHTTFKGTQRRHALEILNCLESVGGDLNAFTNKEDTTYYAAILKDHMPRAVDLLTDIVFHSTYPQQEIDKEVEVICDEIESYNDSPAELIYDEFENLIFRGHPLGHNILGTADRVRSYTTADAQRFTHRYYRPDNAIFFAYGDVDFHRLVRLIDKATKDLKAQKGADQDRLLLSPVSSLSMTSSTPTDPLRQKEEEGQDTATGLLRQKEEKAESAPEGKLRQKDELLSNSTYIIDKQTHQAHVMVGHRAYDVHDSRRIALYLLNNIIGGPGMNAKLNLALRERNGLVYTVESTMVSYGDTGIWSIYFGCDEHDIKRCLRLTRGVVEKFIDKPLTERQLHAAKKQIKGQIGVACDNRENFALDFGKSFLHYGWEKDITALYEKIDAVTSEQIQQVAADIMAPERWTTLIYK</sequence>
<dbReference type="InterPro" id="IPR011765">
    <property type="entry name" value="Pept_M16_N"/>
</dbReference>
<dbReference type="EMBL" id="VUNG01000012">
    <property type="protein sequence ID" value="MST84319.1"/>
    <property type="molecule type" value="Genomic_DNA"/>
</dbReference>
<feature type="compositionally biased region" description="Basic and acidic residues" evidence="4">
    <location>
        <begin position="254"/>
        <end position="269"/>
    </location>
</feature>
<comment type="caution">
    <text evidence="7">The sequence shown here is derived from an EMBL/GenBank/DDBJ whole genome shotgun (WGS) entry which is preliminary data.</text>
</comment>
<evidence type="ECO:0000313" key="8">
    <source>
        <dbReference type="Proteomes" id="UP000438914"/>
    </source>
</evidence>
<dbReference type="GO" id="GO:0004222">
    <property type="term" value="F:metalloendopeptidase activity"/>
    <property type="evidence" value="ECO:0007669"/>
    <property type="project" value="InterPro"/>
</dbReference>
<evidence type="ECO:0000256" key="2">
    <source>
        <dbReference type="ARBA" id="ARBA00007261"/>
    </source>
</evidence>
<dbReference type="PROSITE" id="PS00143">
    <property type="entry name" value="INSULINASE"/>
    <property type="match status" value="1"/>
</dbReference>
<comment type="cofactor">
    <cofactor evidence="1">
        <name>Zn(2+)</name>
        <dbReference type="ChEBI" id="CHEBI:29105"/>
    </cofactor>
</comment>
<feature type="domain" description="Peptidase M16 C-terminal" evidence="6">
    <location>
        <begin position="167"/>
        <end position="392"/>
    </location>
</feature>
<comment type="similarity">
    <text evidence="2 3">Belongs to the peptidase M16 family.</text>
</comment>
<protein>
    <submittedName>
        <fullName evidence="7">Insulinase family protein</fullName>
    </submittedName>
</protein>
<dbReference type="PANTHER" id="PTHR11851:SF49">
    <property type="entry name" value="MITOCHONDRIAL-PROCESSING PEPTIDASE SUBUNIT ALPHA"/>
    <property type="match status" value="1"/>
</dbReference>
<keyword evidence="8" id="KW-1185">Reference proteome</keyword>
<dbReference type="InterPro" id="IPR007863">
    <property type="entry name" value="Peptidase_M16_C"/>
</dbReference>
<dbReference type="GO" id="GO:0006508">
    <property type="term" value="P:proteolysis"/>
    <property type="evidence" value="ECO:0007669"/>
    <property type="project" value="InterPro"/>
</dbReference>
<organism evidence="7 8">
    <name type="scientific">Hallella mizrahii</name>
    <dbReference type="NCBI Taxonomy" id="2606637"/>
    <lineage>
        <taxon>Bacteria</taxon>
        <taxon>Pseudomonadati</taxon>
        <taxon>Bacteroidota</taxon>
        <taxon>Bacteroidia</taxon>
        <taxon>Bacteroidales</taxon>
        <taxon>Prevotellaceae</taxon>
        <taxon>Hallella</taxon>
    </lineage>
</organism>
<dbReference type="GO" id="GO:0046872">
    <property type="term" value="F:metal ion binding"/>
    <property type="evidence" value="ECO:0007669"/>
    <property type="project" value="InterPro"/>
</dbReference>
<evidence type="ECO:0000256" key="4">
    <source>
        <dbReference type="SAM" id="MobiDB-lite"/>
    </source>
</evidence>
<dbReference type="SUPFAM" id="SSF63411">
    <property type="entry name" value="LuxS/MPP-like metallohydrolase"/>
    <property type="match status" value="2"/>
</dbReference>
<dbReference type="Proteomes" id="UP000438914">
    <property type="component" value="Unassembled WGS sequence"/>
</dbReference>
<dbReference type="RefSeq" id="WP_154533904.1">
    <property type="nucleotide sequence ID" value="NZ_VUNG01000012.1"/>
</dbReference>
<dbReference type="InterPro" id="IPR001431">
    <property type="entry name" value="Pept_M16_Zn_BS"/>
</dbReference>
<evidence type="ECO:0000259" key="6">
    <source>
        <dbReference type="Pfam" id="PF05193"/>
    </source>
</evidence>
<feature type="compositionally biased region" description="Low complexity" evidence="4">
    <location>
        <begin position="225"/>
        <end position="237"/>
    </location>
</feature>
<accession>A0A7K0KEN2</accession>
<dbReference type="Pfam" id="PF05193">
    <property type="entry name" value="Peptidase_M16_C"/>
    <property type="match status" value="1"/>
</dbReference>
<feature type="domain" description="Peptidase M16 N-terminal" evidence="5">
    <location>
        <begin position="20"/>
        <end position="159"/>
    </location>
</feature>
<feature type="region of interest" description="Disordered" evidence="4">
    <location>
        <begin position="225"/>
        <end position="269"/>
    </location>
</feature>
<dbReference type="InterPro" id="IPR050361">
    <property type="entry name" value="MPP/UQCRC_Complex"/>
</dbReference>
<evidence type="ECO:0000313" key="7">
    <source>
        <dbReference type="EMBL" id="MST84319.1"/>
    </source>
</evidence>
<reference evidence="7 8" key="1">
    <citation type="submission" date="2019-08" db="EMBL/GenBank/DDBJ databases">
        <title>In-depth cultivation of the pig gut microbiome towards novel bacterial diversity and tailored functional studies.</title>
        <authorList>
            <person name="Wylensek D."/>
            <person name="Hitch T.C.A."/>
            <person name="Clavel T."/>
        </authorList>
    </citation>
    <scope>NUCLEOTIDE SEQUENCE [LARGE SCALE GENOMIC DNA]</scope>
    <source>
        <strain evidence="7 8">LKV-178-WT-2A</strain>
    </source>
</reference>
<evidence type="ECO:0000256" key="3">
    <source>
        <dbReference type="RuleBase" id="RU004447"/>
    </source>
</evidence>
<name>A0A7K0KEN2_9BACT</name>